<accession>A0A975P373</accession>
<dbReference type="Pfam" id="PF10135">
    <property type="entry name" value="Rod-binding"/>
    <property type="match status" value="1"/>
</dbReference>
<protein>
    <submittedName>
        <fullName evidence="2">Rod-binding protein</fullName>
    </submittedName>
</protein>
<proteinExistence type="predicted"/>
<name>A0A975P373_9RHOB</name>
<dbReference type="RefSeq" id="WP_215506216.1">
    <property type="nucleotide sequence ID" value="NZ_CP076361.1"/>
</dbReference>
<keyword evidence="3" id="KW-1185">Reference proteome</keyword>
<evidence type="ECO:0000313" key="2">
    <source>
        <dbReference type="EMBL" id="QWK89005.1"/>
    </source>
</evidence>
<reference evidence="2" key="1">
    <citation type="submission" date="2021-06" db="EMBL/GenBank/DDBJ databases">
        <title>Direct submission.</title>
        <authorList>
            <person name="Lee C.-S."/>
            <person name="Jin L."/>
        </authorList>
    </citation>
    <scope>NUCLEOTIDE SEQUENCE</scope>
    <source>
        <strain evidence="2">Con5</strain>
    </source>
</reference>
<dbReference type="InterPro" id="IPR019301">
    <property type="entry name" value="Flagellar_prot_FlgJ_N"/>
</dbReference>
<evidence type="ECO:0000313" key="3">
    <source>
        <dbReference type="Proteomes" id="UP000679352"/>
    </source>
</evidence>
<feature type="domain" description="Flagellar protein FlgJ N-terminal" evidence="1">
    <location>
        <begin position="55"/>
        <end position="91"/>
    </location>
</feature>
<dbReference type="AlphaFoldDB" id="A0A975P373"/>
<organism evidence="2 3">
    <name type="scientific">Gemmobacter fulvus</name>
    <dbReference type="NCBI Taxonomy" id="2840474"/>
    <lineage>
        <taxon>Bacteria</taxon>
        <taxon>Pseudomonadati</taxon>
        <taxon>Pseudomonadota</taxon>
        <taxon>Alphaproteobacteria</taxon>
        <taxon>Rhodobacterales</taxon>
        <taxon>Paracoccaceae</taxon>
        <taxon>Gemmobacter</taxon>
    </lineage>
</organism>
<dbReference type="Proteomes" id="UP000679352">
    <property type="component" value="Chromosome"/>
</dbReference>
<evidence type="ECO:0000259" key="1">
    <source>
        <dbReference type="Pfam" id="PF10135"/>
    </source>
</evidence>
<sequence length="101" mass="10605">MLPPLLPDPRRSCLGAPSAALPDRQAQICQKAIDLEQIFLAEMLAHAEMGNTAASFGGGIGETQFASFLRQEQARAMVTAGGIGLSESLFKALTEADTDGN</sequence>
<dbReference type="KEGG" id="gfu:KM031_08860"/>
<gene>
    <name evidence="2" type="ORF">KM031_08860</name>
</gene>
<dbReference type="EMBL" id="CP076361">
    <property type="protein sequence ID" value="QWK89005.1"/>
    <property type="molecule type" value="Genomic_DNA"/>
</dbReference>